<evidence type="ECO:0000256" key="3">
    <source>
        <dbReference type="ARBA" id="ARBA00022989"/>
    </source>
</evidence>
<keyword evidence="3 5" id="KW-1133">Transmembrane helix</keyword>
<feature type="transmembrane region" description="Helical" evidence="5">
    <location>
        <begin position="62"/>
        <end position="85"/>
    </location>
</feature>
<gene>
    <name evidence="7" type="ORF">EA472_03340</name>
</gene>
<proteinExistence type="predicted"/>
<evidence type="ECO:0000256" key="2">
    <source>
        <dbReference type="ARBA" id="ARBA00022692"/>
    </source>
</evidence>
<dbReference type="Pfam" id="PF00892">
    <property type="entry name" value="EamA"/>
    <property type="match status" value="2"/>
</dbReference>
<sequence>MIDVVGVSLAIAAAVALSVAVICLRVGTDAGRSVDALVVVLFVNILLLVPVTVVIADPTAELTPTAIGAFAMAGLVGTFVGRAFFYASIERVGASRSEPIRASQPIYATLAAIVVLGEVLTFEHFVGIVLIVLGVGAISWETASSSMEYTGRTYDLAFPFVAAVFYGVEPIFAKIGFADGTSVLVGLSIKTVAATVGFLAYLRWRNALPTATDLASGSLRWYVAAGVANTAFLFAYYAALEIAPVVLVVPIIQVSPLLVAVLSFVFLKRLENVTLPLVLSALVVVVGGVLVSLHG</sequence>
<dbReference type="EMBL" id="REFZ01000002">
    <property type="protein sequence ID" value="RQH02349.1"/>
    <property type="molecule type" value="Genomic_DNA"/>
</dbReference>
<feature type="domain" description="EamA" evidence="6">
    <location>
        <begin position="160"/>
        <end position="292"/>
    </location>
</feature>
<keyword evidence="8" id="KW-1185">Reference proteome</keyword>
<comment type="subcellular location">
    <subcellularLocation>
        <location evidence="1">Membrane</location>
        <topology evidence="1">Multi-pass membrane protein</topology>
    </subcellularLocation>
</comment>
<evidence type="ECO:0000256" key="4">
    <source>
        <dbReference type="ARBA" id="ARBA00023136"/>
    </source>
</evidence>
<organism evidence="7 8">
    <name type="scientific">Natrarchaeobius chitinivorans</name>
    <dbReference type="NCBI Taxonomy" id="1679083"/>
    <lineage>
        <taxon>Archaea</taxon>
        <taxon>Methanobacteriati</taxon>
        <taxon>Methanobacteriota</taxon>
        <taxon>Stenosarchaea group</taxon>
        <taxon>Halobacteria</taxon>
        <taxon>Halobacteriales</taxon>
        <taxon>Natrialbaceae</taxon>
        <taxon>Natrarchaeobius</taxon>
    </lineage>
</organism>
<keyword evidence="4 5" id="KW-0472">Membrane</keyword>
<feature type="transmembrane region" description="Helical" evidence="5">
    <location>
        <begin position="6"/>
        <end position="24"/>
    </location>
</feature>
<dbReference type="PANTHER" id="PTHR32322:SF2">
    <property type="entry name" value="EAMA DOMAIN-CONTAINING PROTEIN"/>
    <property type="match status" value="1"/>
</dbReference>
<feature type="transmembrane region" description="Helical" evidence="5">
    <location>
        <begin position="245"/>
        <end position="267"/>
    </location>
</feature>
<keyword evidence="2 5" id="KW-0812">Transmembrane</keyword>
<name>A0A3N6MEM2_NATCH</name>
<protein>
    <submittedName>
        <fullName evidence="7">DMT family transporter</fullName>
    </submittedName>
</protein>
<dbReference type="InterPro" id="IPR050638">
    <property type="entry name" value="AA-Vitamin_Transporters"/>
</dbReference>
<dbReference type="SUPFAM" id="SSF103481">
    <property type="entry name" value="Multidrug resistance efflux transporter EmrE"/>
    <property type="match status" value="2"/>
</dbReference>
<evidence type="ECO:0000256" key="5">
    <source>
        <dbReference type="SAM" id="Phobius"/>
    </source>
</evidence>
<feature type="transmembrane region" description="Helical" evidence="5">
    <location>
        <begin position="273"/>
        <end position="293"/>
    </location>
</feature>
<feature type="transmembrane region" description="Helical" evidence="5">
    <location>
        <begin position="106"/>
        <end position="136"/>
    </location>
</feature>
<dbReference type="AlphaFoldDB" id="A0A3N6MEM2"/>
<feature type="transmembrane region" description="Helical" evidence="5">
    <location>
        <begin position="219"/>
        <end position="238"/>
    </location>
</feature>
<evidence type="ECO:0000313" key="8">
    <source>
        <dbReference type="Proteomes" id="UP000281431"/>
    </source>
</evidence>
<feature type="transmembrane region" description="Helical" evidence="5">
    <location>
        <begin position="184"/>
        <end position="204"/>
    </location>
</feature>
<accession>A0A3N6MEM2</accession>
<dbReference type="GO" id="GO:0016020">
    <property type="term" value="C:membrane"/>
    <property type="evidence" value="ECO:0007669"/>
    <property type="project" value="UniProtKB-SubCell"/>
</dbReference>
<feature type="domain" description="EamA" evidence="6">
    <location>
        <begin position="6"/>
        <end position="139"/>
    </location>
</feature>
<feature type="transmembrane region" description="Helical" evidence="5">
    <location>
        <begin position="156"/>
        <end position="177"/>
    </location>
</feature>
<evidence type="ECO:0000313" key="7">
    <source>
        <dbReference type="EMBL" id="RQH02349.1"/>
    </source>
</evidence>
<evidence type="ECO:0000256" key="1">
    <source>
        <dbReference type="ARBA" id="ARBA00004141"/>
    </source>
</evidence>
<dbReference type="PANTHER" id="PTHR32322">
    <property type="entry name" value="INNER MEMBRANE TRANSPORTER"/>
    <property type="match status" value="1"/>
</dbReference>
<dbReference type="InterPro" id="IPR037185">
    <property type="entry name" value="EmrE-like"/>
</dbReference>
<dbReference type="OrthoDB" id="330924at2157"/>
<feature type="transmembrane region" description="Helical" evidence="5">
    <location>
        <begin position="36"/>
        <end position="56"/>
    </location>
</feature>
<dbReference type="InterPro" id="IPR000620">
    <property type="entry name" value="EamA_dom"/>
</dbReference>
<dbReference type="Proteomes" id="UP000281431">
    <property type="component" value="Unassembled WGS sequence"/>
</dbReference>
<evidence type="ECO:0000259" key="6">
    <source>
        <dbReference type="Pfam" id="PF00892"/>
    </source>
</evidence>
<reference evidence="7 8" key="1">
    <citation type="submission" date="2018-10" db="EMBL/GenBank/DDBJ databases">
        <title>Natrarchaeobius chitinivorans gen. nov., sp. nov., and Natrarchaeobius haloalkaliphilus sp. nov., alkaliphilic, chitin-utilizing haloarchaea from hypersaline alkaline lakes.</title>
        <authorList>
            <person name="Sorokin D.Y."/>
            <person name="Elcheninov A.G."/>
            <person name="Kostrikina N.A."/>
            <person name="Bale N.J."/>
            <person name="Sinninghe Damste J.S."/>
            <person name="Khijniak T.V."/>
            <person name="Kublanov I.V."/>
            <person name="Toshchakov S.V."/>
        </authorList>
    </citation>
    <scope>NUCLEOTIDE SEQUENCE [LARGE SCALE GENOMIC DNA]</scope>
    <source>
        <strain evidence="7 8">AArcht7</strain>
    </source>
</reference>
<comment type="caution">
    <text evidence="7">The sequence shown here is derived from an EMBL/GenBank/DDBJ whole genome shotgun (WGS) entry which is preliminary data.</text>
</comment>